<dbReference type="InterPro" id="IPR040025">
    <property type="entry name" value="Znf622/Rei1/Reh1"/>
</dbReference>
<evidence type="ECO:0000256" key="5">
    <source>
        <dbReference type="ARBA" id="ARBA00022737"/>
    </source>
</evidence>
<dbReference type="InterPro" id="IPR013087">
    <property type="entry name" value="Znf_C2H2_type"/>
</dbReference>
<dbReference type="KEGG" id="aten:116305081"/>
<dbReference type="InParanoid" id="A0A6P8IUQ1"/>
<evidence type="ECO:0000256" key="4">
    <source>
        <dbReference type="ARBA" id="ARBA00022723"/>
    </source>
</evidence>
<keyword evidence="3" id="KW-0690">Ribosome biogenesis</keyword>
<name>A0A6P8IUQ1_ACTTE</name>
<dbReference type="GO" id="GO:0008270">
    <property type="term" value="F:zinc ion binding"/>
    <property type="evidence" value="ECO:0007669"/>
    <property type="project" value="UniProtKB-KW"/>
</dbReference>
<evidence type="ECO:0000256" key="6">
    <source>
        <dbReference type="ARBA" id="ARBA00022771"/>
    </source>
</evidence>
<dbReference type="AlphaFoldDB" id="A0A6P8IUQ1"/>
<proteinExistence type="inferred from homology"/>
<dbReference type="GO" id="GO:0005737">
    <property type="term" value="C:cytoplasm"/>
    <property type="evidence" value="ECO:0007669"/>
    <property type="project" value="UniProtKB-SubCell"/>
</dbReference>
<feature type="compositionally biased region" description="Acidic residues" evidence="9">
    <location>
        <begin position="125"/>
        <end position="137"/>
    </location>
</feature>
<dbReference type="InterPro" id="IPR041661">
    <property type="entry name" value="ZN622/Rei1/Reh1_Znf-C2H2"/>
</dbReference>
<evidence type="ECO:0000256" key="3">
    <source>
        <dbReference type="ARBA" id="ARBA00022517"/>
    </source>
</evidence>
<protein>
    <submittedName>
        <fullName evidence="12">Zinc finger protein 622-like</fullName>
    </submittedName>
</protein>
<gene>
    <name evidence="12" type="primary">LOC116305081</name>
</gene>
<dbReference type="PANTHER" id="PTHR13182">
    <property type="entry name" value="ZINC FINGER PROTEIN 622"/>
    <property type="match status" value="1"/>
</dbReference>
<dbReference type="SMART" id="SM00451">
    <property type="entry name" value="ZnF_U1"/>
    <property type="match status" value="2"/>
</dbReference>
<keyword evidence="5" id="KW-0677">Repeat</keyword>
<evidence type="ECO:0000313" key="11">
    <source>
        <dbReference type="Proteomes" id="UP000515163"/>
    </source>
</evidence>
<feature type="domain" description="C2H2-type" evidence="10">
    <location>
        <begin position="6"/>
        <end position="28"/>
    </location>
</feature>
<evidence type="ECO:0000313" key="12">
    <source>
        <dbReference type="RefSeq" id="XP_031570774.1"/>
    </source>
</evidence>
<dbReference type="Pfam" id="PF12171">
    <property type="entry name" value="zf-C2H2_jaz"/>
    <property type="match status" value="1"/>
</dbReference>
<keyword evidence="4" id="KW-0479">Metal-binding</keyword>
<comment type="subcellular location">
    <subcellularLocation>
        <location evidence="1">Cytoplasm</location>
    </subcellularLocation>
</comment>
<dbReference type="Gene3D" id="3.30.160.60">
    <property type="entry name" value="Classic Zinc Finger"/>
    <property type="match status" value="1"/>
</dbReference>
<dbReference type="InterPro" id="IPR036236">
    <property type="entry name" value="Znf_C2H2_sf"/>
</dbReference>
<dbReference type="PROSITE" id="PS00028">
    <property type="entry name" value="ZINC_FINGER_C2H2_1"/>
    <property type="match status" value="1"/>
</dbReference>
<evidence type="ECO:0000259" key="10">
    <source>
        <dbReference type="PROSITE" id="PS00028"/>
    </source>
</evidence>
<reference evidence="12" key="1">
    <citation type="submission" date="2025-08" db="UniProtKB">
        <authorList>
            <consortium name="RefSeq"/>
        </authorList>
    </citation>
    <scope>IDENTIFICATION</scope>
    <source>
        <tissue evidence="12">Tentacle</tissue>
    </source>
</reference>
<dbReference type="SUPFAM" id="SSF57667">
    <property type="entry name" value="beta-beta-alpha zinc fingers"/>
    <property type="match status" value="2"/>
</dbReference>
<sequence length="365" mass="42028">MPLYTCITCRVGFADSDLQRKHYKSDWHRYNLKRKVAEMPPVTAEVFQEKVLAQRAEAEAKEQTKSTIMYCKICNKNFSSENAYKNYLQSKKHLEIVAKSKDTDSEETADIVGLKKKSENSVQEADTETPASDEEEVEECEDEALEITECLFCPHESLNFEENMKHMSRSHSFFIPDLEYVVDLKGLIGYLGEKIGIGKMCLFCNEKSKAYLSIEAVQNHMTSKSHMKLDYEGEAALEYSDWYDFTSSYPSKRENDDDDNDVNTGTLSVDDATNELCLPSGAKAGHRDLRNYYKQHLPPERENHKVKKSIMADYKALGWHGTIAEKTRQTLRDARVERQQMAKHQVKLAVKANKFQTHFRPQVIF</sequence>
<comment type="similarity">
    <text evidence="8">Belongs to the REI1 family.</text>
</comment>
<dbReference type="GO" id="GO:0030687">
    <property type="term" value="C:preribosome, large subunit precursor"/>
    <property type="evidence" value="ECO:0007669"/>
    <property type="project" value="TreeGrafter"/>
</dbReference>
<dbReference type="GO" id="GO:0003676">
    <property type="term" value="F:nucleic acid binding"/>
    <property type="evidence" value="ECO:0007669"/>
    <property type="project" value="InterPro"/>
</dbReference>
<feature type="region of interest" description="Disordered" evidence="9">
    <location>
        <begin position="112"/>
        <end position="137"/>
    </location>
</feature>
<dbReference type="GO" id="GO:0042273">
    <property type="term" value="P:ribosomal large subunit biogenesis"/>
    <property type="evidence" value="ECO:0007669"/>
    <property type="project" value="TreeGrafter"/>
</dbReference>
<accession>A0A6P8IUQ1</accession>
<dbReference type="Proteomes" id="UP000515163">
    <property type="component" value="Unplaced"/>
</dbReference>
<keyword evidence="6" id="KW-0863">Zinc-finger</keyword>
<evidence type="ECO:0000256" key="1">
    <source>
        <dbReference type="ARBA" id="ARBA00004496"/>
    </source>
</evidence>
<keyword evidence="7" id="KW-0862">Zinc</keyword>
<dbReference type="RefSeq" id="XP_031570774.1">
    <property type="nucleotide sequence ID" value="XM_031714914.1"/>
</dbReference>
<dbReference type="InterPro" id="IPR022755">
    <property type="entry name" value="Znf_C2H2_jaz"/>
</dbReference>
<evidence type="ECO:0000256" key="8">
    <source>
        <dbReference type="ARBA" id="ARBA00034126"/>
    </source>
</evidence>
<evidence type="ECO:0000256" key="9">
    <source>
        <dbReference type="SAM" id="MobiDB-lite"/>
    </source>
</evidence>
<dbReference type="GeneID" id="116305081"/>
<dbReference type="Pfam" id="PF12756">
    <property type="entry name" value="zf-C2H2_2"/>
    <property type="match status" value="1"/>
</dbReference>
<dbReference type="FunCoup" id="A0A6P8IUQ1">
    <property type="interactions" value="2271"/>
</dbReference>
<dbReference type="InterPro" id="IPR003604">
    <property type="entry name" value="Matrin/U1-like-C_Znf_C2H2"/>
</dbReference>
<dbReference type="PANTHER" id="PTHR13182:SF8">
    <property type="entry name" value="CYTOPLASMIC 60S SUBUNIT BIOGENESIS FACTOR ZNF622"/>
    <property type="match status" value="1"/>
</dbReference>
<evidence type="ECO:0000256" key="7">
    <source>
        <dbReference type="ARBA" id="ARBA00022833"/>
    </source>
</evidence>
<dbReference type="OrthoDB" id="19329at2759"/>
<keyword evidence="11" id="KW-1185">Reference proteome</keyword>
<evidence type="ECO:0000256" key="2">
    <source>
        <dbReference type="ARBA" id="ARBA00022490"/>
    </source>
</evidence>
<keyword evidence="2" id="KW-0963">Cytoplasm</keyword>
<organism evidence="11 12">
    <name type="scientific">Actinia tenebrosa</name>
    <name type="common">Australian red waratah sea anemone</name>
    <dbReference type="NCBI Taxonomy" id="6105"/>
    <lineage>
        <taxon>Eukaryota</taxon>
        <taxon>Metazoa</taxon>
        <taxon>Cnidaria</taxon>
        <taxon>Anthozoa</taxon>
        <taxon>Hexacorallia</taxon>
        <taxon>Actiniaria</taxon>
        <taxon>Actiniidae</taxon>
        <taxon>Actinia</taxon>
    </lineage>
</organism>